<organism evidence="1 2">
    <name type="scientific">Tautonia plasticadhaerens</name>
    <dbReference type="NCBI Taxonomy" id="2527974"/>
    <lineage>
        <taxon>Bacteria</taxon>
        <taxon>Pseudomonadati</taxon>
        <taxon>Planctomycetota</taxon>
        <taxon>Planctomycetia</taxon>
        <taxon>Isosphaerales</taxon>
        <taxon>Isosphaeraceae</taxon>
        <taxon>Tautonia</taxon>
    </lineage>
</organism>
<protein>
    <submittedName>
        <fullName evidence="1">Uncharacterized protein</fullName>
    </submittedName>
</protein>
<name>A0A518H9T4_9BACT</name>
<dbReference type="EMBL" id="CP036426">
    <property type="protein sequence ID" value="QDV37611.1"/>
    <property type="molecule type" value="Genomic_DNA"/>
</dbReference>
<reference evidence="1 2" key="1">
    <citation type="submission" date="2019-02" db="EMBL/GenBank/DDBJ databases">
        <title>Deep-cultivation of Planctomycetes and their phenomic and genomic characterization uncovers novel biology.</title>
        <authorList>
            <person name="Wiegand S."/>
            <person name="Jogler M."/>
            <person name="Boedeker C."/>
            <person name="Pinto D."/>
            <person name="Vollmers J."/>
            <person name="Rivas-Marin E."/>
            <person name="Kohn T."/>
            <person name="Peeters S.H."/>
            <person name="Heuer A."/>
            <person name="Rast P."/>
            <person name="Oberbeckmann S."/>
            <person name="Bunk B."/>
            <person name="Jeske O."/>
            <person name="Meyerdierks A."/>
            <person name="Storesund J.E."/>
            <person name="Kallscheuer N."/>
            <person name="Luecker S."/>
            <person name="Lage O.M."/>
            <person name="Pohl T."/>
            <person name="Merkel B.J."/>
            <person name="Hornburger P."/>
            <person name="Mueller R.-W."/>
            <person name="Bruemmer F."/>
            <person name="Labrenz M."/>
            <person name="Spormann A.M."/>
            <person name="Op den Camp H."/>
            <person name="Overmann J."/>
            <person name="Amann R."/>
            <person name="Jetten M.S.M."/>
            <person name="Mascher T."/>
            <person name="Medema M.H."/>
            <person name="Devos D.P."/>
            <person name="Kaster A.-K."/>
            <person name="Ovreas L."/>
            <person name="Rohde M."/>
            <person name="Galperin M.Y."/>
            <person name="Jogler C."/>
        </authorList>
    </citation>
    <scope>NUCLEOTIDE SEQUENCE [LARGE SCALE GENOMIC DNA]</scope>
    <source>
        <strain evidence="1 2">ElP</strain>
    </source>
</reference>
<dbReference type="RefSeq" id="WP_145275591.1">
    <property type="nucleotide sequence ID" value="NZ_CP036426.1"/>
</dbReference>
<sequence length="95" mass="10679">MSEDRTVDMIRWTFTADPAKSAEIERLLVDLGLEVTPRGGGRFVATWEEPEGDVDEVVEQLWEINGSPFEVTHEAFRRLELLAYSAEPEADRGAA</sequence>
<evidence type="ECO:0000313" key="2">
    <source>
        <dbReference type="Proteomes" id="UP000317835"/>
    </source>
</evidence>
<accession>A0A518H9T4</accession>
<keyword evidence="2" id="KW-1185">Reference proteome</keyword>
<evidence type="ECO:0000313" key="1">
    <source>
        <dbReference type="EMBL" id="QDV37611.1"/>
    </source>
</evidence>
<gene>
    <name evidence="1" type="ORF">ElP_55520</name>
</gene>
<dbReference type="AlphaFoldDB" id="A0A518H9T4"/>
<dbReference type="Proteomes" id="UP000317835">
    <property type="component" value="Chromosome"/>
</dbReference>
<proteinExistence type="predicted"/>
<dbReference type="OrthoDB" id="283897at2"/>
<dbReference type="KEGG" id="tpla:ElP_55520"/>